<dbReference type="AlphaFoldDB" id="D0L6J0"/>
<reference evidence="4" key="1">
    <citation type="submission" date="2009-10" db="EMBL/GenBank/DDBJ databases">
        <title>The complete chromosome of Gordonia bronchialis DSM 43247.</title>
        <authorList>
            <consortium name="US DOE Joint Genome Institute (JGI-PGF)"/>
            <person name="Lucas S."/>
            <person name="Copeland A."/>
            <person name="Lapidus A."/>
            <person name="Glavina del Rio T."/>
            <person name="Dalin E."/>
            <person name="Tice H."/>
            <person name="Bruce D."/>
            <person name="Goodwin L."/>
            <person name="Pitluck S."/>
            <person name="Kyrpides N."/>
            <person name="Mavromatis K."/>
            <person name="Ivanova N."/>
            <person name="Ovchinnikova G."/>
            <person name="Saunders E."/>
            <person name="Brettin T."/>
            <person name="Detter J.C."/>
            <person name="Han C."/>
            <person name="Larimer F."/>
            <person name="Land M."/>
            <person name="Hauser L."/>
            <person name="Markowitz V."/>
            <person name="Cheng J.-F."/>
            <person name="Hugenholtz P."/>
            <person name="Woyke T."/>
            <person name="Wu D."/>
            <person name="Jando M."/>
            <person name="Schneider S."/>
            <person name="Goeker M."/>
            <person name="Klenk H.-P."/>
            <person name="Eisen J.A."/>
        </authorList>
    </citation>
    <scope>NUCLEOTIDE SEQUENCE [LARGE SCALE GENOMIC DNA]</scope>
    <source>
        <strain evidence="4">ATCC 25592 / DSM 43247 / BCRC 13721 / JCM 3198 / KCTC 3076 / NBRC 16047 / NCTC 10667</strain>
    </source>
</reference>
<gene>
    <name evidence="3" type="ordered locus">Gbro_1469</name>
</gene>
<dbReference type="PANTHER" id="PTHR43603">
    <property type="entry name" value="COBW DOMAIN-CONTAINING PROTEIN DDB_G0274527"/>
    <property type="match status" value="1"/>
</dbReference>
<dbReference type="SMART" id="SM00833">
    <property type="entry name" value="CobW_C"/>
    <property type="match status" value="1"/>
</dbReference>
<organism evidence="3 4">
    <name type="scientific">Gordonia bronchialis (strain ATCC 25592 / DSM 43247 / BCRC 13721 / JCM 3198 / KCTC 3076 / NBRC 16047 / NCTC 10667)</name>
    <name type="common">Rhodococcus bronchialis</name>
    <dbReference type="NCBI Taxonomy" id="526226"/>
    <lineage>
        <taxon>Bacteria</taxon>
        <taxon>Bacillati</taxon>
        <taxon>Actinomycetota</taxon>
        <taxon>Actinomycetes</taxon>
        <taxon>Mycobacteriales</taxon>
        <taxon>Gordoniaceae</taxon>
        <taxon>Gordonia</taxon>
    </lineage>
</organism>
<keyword evidence="4" id="KW-1185">Reference proteome</keyword>
<dbReference type="InterPro" id="IPR011629">
    <property type="entry name" value="CobW-like_C"/>
</dbReference>
<dbReference type="Proteomes" id="UP000001219">
    <property type="component" value="Chromosome"/>
</dbReference>
<reference evidence="3 4" key="2">
    <citation type="journal article" date="2010" name="Stand. Genomic Sci.">
        <title>Complete genome sequence of Gordonia bronchialis type strain (3410).</title>
        <authorList>
            <person name="Ivanova N."/>
            <person name="Sikorski J."/>
            <person name="Jando M."/>
            <person name="Lapidus A."/>
            <person name="Nolan M."/>
            <person name="Lucas S."/>
            <person name="Del Rio T.G."/>
            <person name="Tice H."/>
            <person name="Copeland A."/>
            <person name="Cheng J.F."/>
            <person name="Chen F."/>
            <person name="Bruce D."/>
            <person name="Goodwin L."/>
            <person name="Pitluck S."/>
            <person name="Mavromatis K."/>
            <person name="Ovchinnikova G."/>
            <person name="Pati A."/>
            <person name="Chen A."/>
            <person name="Palaniappan K."/>
            <person name="Land M."/>
            <person name="Hauser L."/>
            <person name="Chang Y.J."/>
            <person name="Jeffries C.D."/>
            <person name="Chain P."/>
            <person name="Saunders E."/>
            <person name="Han C."/>
            <person name="Detter J.C."/>
            <person name="Brettin T."/>
            <person name="Rohde M."/>
            <person name="Goker M."/>
            <person name="Bristow J."/>
            <person name="Eisen J.A."/>
            <person name="Markowitz V."/>
            <person name="Hugenholtz P."/>
            <person name="Klenk H.P."/>
            <person name="Kyrpides N.C."/>
        </authorList>
    </citation>
    <scope>NUCLEOTIDE SEQUENCE [LARGE SCALE GENOMIC DNA]</scope>
    <source>
        <strain evidence="4">ATCC 25592 / DSM 43247 / BCRC 13721 / JCM 3198 / KCTC 3076 / NBRC 16047 / NCTC 10667</strain>
    </source>
</reference>
<dbReference type="InterPro" id="IPR051927">
    <property type="entry name" value="Zn_Chap_cDPG_Synth"/>
</dbReference>
<sequence length="442" mass="47719">MILVAGLDRDAVIRVGESFVVAGTTLIHHDLRSVRSGAVTRTVVSVDPDGNELRTDELIRLEHGCASCTLRLDLLPLLRRLHRRRGVEQIVIALDCSLEPEALAWAIEHVIVADMPGYLDGPAGLDVAISATVTCVAEMDWLEAATGDVTLAESGELDKPDHGTSVPESEMIDDSEVDDDRTLAQVAVGQVAFADALVVAAADPALRDNWESARLMAVLTRLAPGAPIVMELPQRPVTALHAARLLAAIGPGARRGRVDDPHGSLLRGEPPLTPECGVQIVEFTADRPFHPERLHDALDVLLDGVVCARGRVWLATRGEEMFWLESAGGALRVSIAGRWLAATPVAELDEVDTERRAMAALRWDDVHGDRHTSIVVLVHRADPANVAEVLRRACLDDAEMADGPTGWAGYPDPFGVFHEDPCDPDTERADSHEAAATREDPR</sequence>
<dbReference type="EMBL" id="CP001802">
    <property type="protein sequence ID" value="ACY20747.1"/>
    <property type="molecule type" value="Genomic_DNA"/>
</dbReference>
<dbReference type="InterPro" id="IPR027417">
    <property type="entry name" value="P-loop_NTPase"/>
</dbReference>
<dbReference type="STRING" id="526226.Gbro_1469"/>
<protein>
    <submittedName>
        <fullName evidence="3">Cobalamin synthesis CobW domain protein</fullName>
    </submittedName>
</protein>
<dbReference type="InterPro" id="IPR003495">
    <property type="entry name" value="CobW/HypB/UreG_nucleotide-bd"/>
</dbReference>
<dbReference type="Pfam" id="PF07683">
    <property type="entry name" value="CobW_C"/>
    <property type="match status" value="1"/>
</dbReference>
<name>D0L6J0_GORB4</name>
<evidence type="ECO:0000313" key="3">
    <source>
        <dbReference type="EMBL" id="ACY20747.1"/>
    </source>
</evidence>
<dbReference type="HOGENOM" id="CLU_017452_2_0_11"/>
<dbReference type="NCBIfam" id="NF047431">
    <property type="entry name" value="hiber_recruit"/>
    <property type="match status" value="1"/>
</dbReference>
<accession>D0L6J0</accession>
<dbReference type="Gene3D" id="3.40.50.300">
    <property type="entry name" value="P-loop containing nucleotide triphosphate hydrolases"/>
    <property type="match status" value="1"/>
</dbReference>
<dbReference type="Pfam" id="PF02492">
    <property type="entry name" value="cobW"/>
    <property type="match status" value="1"/>
</dbReference>
<dbReference type="KEGG" id="gbr:Gbro_1469"/>
<proteinExistence type="predicted"/>
<evidence type="ECO:0000259" key="2">
    <source>
        <dbReference type="SMART" id="SM00833"/>
    </source>
</evidence>
<feature type="domain" description="CobW C-terminal" evidence="2">
    <location>
        <begin position="278"/>
        <end position="394"/>
    </location>
</feature>
<feature type="region of interest" description="Disordered" evidence="1">
    <location>
        <begin position="414"/>
        <end position="442"/>
    </location>
</feature>
<dbReference type="SUPFAM" id="SSF90002">
    <property type="entry name" value="Hypothetical protein YjiA, C-terminal domain"/>
    <property type="match status" value="1"/>
</dbReference>
<dbReference type="eggNOG" id="COG0523">
    <property type="taxonomic scope" value="Bacteria"/>
</dbReference>
<feature type="compositionally biased region" description="Basic and acidic residues" evidence="1">
    <location>
        <begin position="417"/>
        <end position="442"/>
    </location>
</feature>
<evidence type="ECO:0000256" key="1">
    <source>
        <dbReference type="SAM" id="MobiDB-lite"/>
    </source>
</evidence>
<evidence type="ECO:0000313" key="4">
    <source>
        <dbReference type="Proteomes" id="UP000001219"/>
    </source>
</evidence>
<dbReference type="PANTHER" id="PTHR43603:SF1">
    <property type="entry name" value="ZINC-REGULATED GTPASE METALLOPROTEIN ACTIVATOR 1"/>
    <property type="match status" value="1"/>
</dbReference>